<dbReference type="Proteomes" id="UP001589734">
    <property type="component" value="Unassembled WGS sequence"/>
</dbReference>
<organism evidence="2 3">
    <name type="scientific">Flavobacterium procerum</name>
    <dbReference type="NCBI Taxonomy" id="1455569"/>
    <lineage>
        <taxon>Bacteria</taxon>
        <taxon>Pseudomonadati</taxon>
        <taxon>Bacteroidota</taxon>
        <taxon>Flavobacteriia</taxon>
        <taxon>Flavobacteriales</taxon>
        <taxon>Flavobacteriaceae</taxon>
        <taxon>Flavobacterium</taxon>
    </lineage>
</organism>
<keyword evidence="3" id="KW-1185">Reference proteome</keyword>
<dbReference type="RefSeq" id="WP_379689113.1">
    <property type="nucleotide sequence ID" value="NZ_JBHLYW010000003.1"/>
</dbReference>
<dbReference type="Gene3D" id="3.40.50.11350">
    <property type="match status" value="1"/>
</dbReference>
<dbReference type="PANTHER" id="PTHR13132:SF29">
    <property type="entry name" value="ALPHA-(1,6)-FUCOSYLTRANSFERASE"/>
    <property type="match status" value="1"/>
</dbReference>
<name>A0ABV6BK64_9FLAO</name>
<dbReference type="EMBL" id="JBHLYW010000003">
    <property type="protein sequence ID" value="MFC0075835.1"/>
    <property type="molecule type" value="Genomic_DNA"/>
</dbReference>
<feature type="domain" description="Alpha-(1,6)-fucosyltransferase N- and catalytic" evidence="1">
    <location>
        <begin position="147"/>
        <end position="295"/>
    </location>
</feature>
<evidence type="ECO:0000259" key="1">
    <source>
        <dbReference type="Pfam" id="PF19745"/>
    </source>
</evidence>
<dbReference type="PANTHER" id="PTHR13132">
    <property type="entry name" value="ALPHA- 1,6 -FUCOSYLTRANSFERASE"/>
    <property type="match status" value="1"/>
</dbReference>
<protein>
    <recommendedName>
        <fullName evidence="1">Alpha-(1,6)-fucosyltransferase N- and catalytic domain-containing protein</fullName>
    </recommendedName>
</protein>
<evidence type="ECO:0000313" key="3">
    <source>
        <dbReference type="Proteomes" id="UP001589734"/>
    </source>
</evidence>
<gene>
    <name evidence="2" type="ORF">ACFFLS_02190</name>
</gene>
<reference evidence="2 3" key="1">
    <citation type="submission" date="2024-09" db="EMBL/GenBank/DDBJ databases">
        <authorList>
            <person name="Sun Q."/>
            <person name="Mori K."/>
        </authorList>
    </citation>
    <scope>NUCLEOTIDE SEQUENCE [LARGE SCALE GENOMIC DNA]</scope>
    <source>
        <strain evidence="2 3">CGMCC 1.12926</strain>
    </source>
</reference>
<comment type="caution">
    <text evidence="2">The sequence shown here is derived from an EMBL/GenBank/DDBJ whole genome shotgun (WGS) entry which is preliminary data.</text>
</comment>
<sequence>MSKQNMINQYREAYKSINNSISKTELIYPLTNRGFFSEINNLVLAALFCLDNEIKLRLCTRNWVGGNWNDYFTPLLEEYKGLIPVPSDVFSEKRIDVFFKMYHKKIKGRKILRDDIWNKMRSTSFTEKHFSFPELGIDGPIFDAKRQLVDILLDYNKETAEEIFFMKENDSNFVKESFGIHIRRGDKVTGKTKEAELFDVELYLDKVQEINSEIKKITICTDDYNVVENFREKSPEFSYLSFCDSARAGYFQVQYNDTKDIKRKRAEVIDVLKDANLLINSKIFIGTNSSNISRFVTLMRNNIDCYSLDTEWSPL</sequence>
<evidence type="ECO:0000313" key="2">
    <source>
        <dbReference type="EMBL" id="MFC0075835.1"/>
    </source>
</evidence>
<accession>A0ABV6BK64</accession>
<dbReference type="Pfam" id="PF19745">
    <property type="entry name" value="FUT8_N_cat"/>
    <property type="match status" value="1"/>
</dbReference>
<proteinExistence type="predicted"/>
<dbReference type="InterPro" id="IPR045573">
    <property type="entry name" value="Fut8_N_cat"/>
</dbReference>